<dbReference type="GO" id="GO:0106300">
    <property type="term" value="P:protein-DNA covalent cross-linking repair"/>
    <property type="evidence" value="ECO:0007669"/>
    <property type="project" value="InterPro"/>
</dbReference>
<name>A0A656Z3D3_BRUAN</name>
<evidence type="ECO:0000313" key="2">
    <source>
        <dbReference type="EMBL" id="KYB44972.1"/>
    </source>
</evidence>
<accession>A0A656Z3D3</accession>
<protein>
    <recommendedName>
        <fullName evidence="3">DUF159 family protein</fullName>
    </recommendedName>
</protein>
<proteinExistence type="predicted"/>
<dbReference type="Pfam" id="PF02586">
    <property type="entry name" value="SRAP"/>
    <property type="match status" value="1"/>
</dbReference>
<sequence length="210" mass="23819">MSRLFSVVRGMDEIVTHFGVDVPTDAPVPSETIEGTQGLVVFKKDGLRHLRSIPWGFPRRSRDAPPTRLGLVADLTNPMWERTVVDPIYRCLIPLTHFAEPDGPKGEKTRTWFSLNRQPLVAWAGFCRRTPEFGPVFAGMTGEANEKIRPLNDRMPVLLTPNEYDAWLSGDIQDVIRFQFRPPMSADAFDTLETDDKWQSGKSPNRTIPR</sequence>
<dbReference type="Gene3D" id="3.90.1680.10">
    <property type="entry name" value="SOS response associated peptidase-like"/>
    <property type="match status" value="1"/>
</dbReference>
<feature type="region of interest" description="Disordered" evidence="1">
    <location>
        <begin position="191"/>
        <end position="210"/>
    </location>
</feature>
<dbReference type="InterPro" id="IPR003738">
    <property type="entry name" value="SRAP"/>
</dbReference>
<feature type="compositionally biased region" description="Polar residues" evidence="1">
    <location>
        <begin position="200"/>
        <end position="210"/>
    </location>
</feature>
<reference evidence="2" key="1">
    <citation type="submission" date="2016-02" db="EMBL/GenBank/DDBJ databases">
        <title>Genomic sequences of Ochrobactrum anthropi.</title>
        <authorList>
            <person name="Chudasama K.S."/>
            <person name="Thaker V.S."/>
        </authorList>
    </citation>
    <scope>NUCLEOTIDE SEQUENCE [LARGE SCALE GENOMIC DNA]</scope>
    <source>
        <strain evidence="2">SUBG007</strain>
    </source>
</reference>
<gene>
    <name evidence="2" type="ORF">AB664_15940</name>
</gene>
<comment type="caution">
    <text evidence="2">The sequence shown here is derived from an EMBL/GenBank/DDBJ whole genome shotgun (WGS) entry which is preliminary data.</text>
</comment>
<evidence type="ECO:0008006" key="3">
    <source>
        <dbReference type="Google" id="ProtNLM"/>
    </source>
</evidence>
<dbReference type="SUPFAM" id="SSF143081">
    <property type="entry name" value="BB1717-like"/>
    <property type="match status" value="1"/>
</dbReference>
<organism evidence="2">
    <name type="scientific">Brucella anthropi</name>
    <name type="common">Ochrobactrum anthropi</name>
    <dbReference type="NCBI Taxonomy" id="529"/>
    <lineage>
        <taxon>Bacteria</taxon>
        <taxon>Pseudomonadati</taxon>
        <taxon>Pseudomonadota</taxon>
        <taxon>Alphaproteobacteria</taxon>
        <taxon>Hyphomicrobiales</taxon>
        <taxon>Brucellaceae</taxon>
        <taxon>Brucella/Ochrobactrum group</taxon>
        <taxon>Brucella</taxon>
    </lineage>
</organism>
<dbReference type="InterPro" id="IPR036590">
    <property type="entry name" value="SRAP-like"/>
</dbReference>
<dbReference type="GO" id="GO:0003697">
    <property type="term" value="F:single-stranded DNA binding"/>
    <property type="evidence" value="ECO:0007669"/>
    <property type="project" value="InterPro"/>
</dbReference>
<evidence type="ECO:0000256" key="1">
    <source>
        <dbReference type="SAM" id="MobiDB-lite"/>
    </source>
</evidence>
<dbReference type="AlphaFoldDB" id="A0A656Z3D3"/>
<dbReference type="EMBL" id="LUAY01006926">
    <property type="protein sequence ID" value="KYB44972.1"/>
    <property type="molecule type" value="Genomic_DNA"/>
</dbReference>